<evidence type="ECO:0000256" key="2">
    <source>
        <dbReference type="ARBA" id="ARBA00022475"/>
    </source>
</evidence>
<dbReference type="InterPro" id="IPR002293">
    <property type="entry name" value="AA/rel_permease1"/>
</dbReference>
<feature type="transmembrane region" description="Helical" evidence="6">
    <location>
        <begin position="119"/>
        <end position="141"/>
    </location>
</feature>
<dbReference type="Proteomes" id="UP000263486">
    <property type="component" value="Unassembled WGS sequence"/>
</dbReference>
<keyword evidence="3 6" id="KW-0812">Transmembrane</keyword>
<evidence type="ECO:0000313" key="8">
    <source>
        <dbReference type="Proteomes" id="UP000263486"/>
    </source>
</evidence>
<reference evidence="7 8" key="1">
    <citation type="submission" date="2018-08" db="EMBL/GenBank/DDBJ databases">
        <title>Draft genome sequence of Psychrilyobacter sp. strain SD5 isolated from Black Sea water.</title>
        <authorList>
            <person name="Yadav S."/>
            <person name="Villanueva L."/>
            <person name="Damste J.S.S."/>
        </authorList>
    </citation>
    <scope>NUCLEOTIDE SEQUENCE [LARGE SCALE GENOMIC DNA]</scope>
    <source>
        <strain evidence="7 8">SD5</strain>
    </source>
</reference>
<sequence>MANRNQEDNLKKEIGLGGAISISAGQIIGAGIVALTGIGIGMTGPSVVLAFILSAVITMIVGIPIAATGATIPTTGGNYRYTSRILSPQIGFFYLCLFIVGQITIALYALSFAEYFEGIIPGVPMKLVAAVILTILFLSNLTGAKKAAKLQSVMMGLLILSLGMFVVIGLPKVDYSIFTSGKEVLFTHGMSGFFKATALLTFATSGAIVIGEMGGEMKNPGRDIPIAILASTAVIGVVYALVSTVAVGILPLEQTAFQPLTNVAKTILPHSLFIVFIVCGAMVALATTLNATFSWVTKGLLIACHDGWLPEKLGEVNEKYGTPHWILTFFYIVGLIPIVTGMSLEFISSLGNAAIQIANILPLIAAVVLPYKYKDLYEKSPLKLPKWLIKVLVVCAVVLQCVQGYFLLADKSANIFVVAGVYILLAFAYSKFLYKKGSISFQREF</sequence>
<evidence type="ECO:0000313" key="7">
    <source>
        <dbReference type="EMBL" id="REI42284.1"/>
    </source>
</evidence>
<dbReference type="Gene3D" id="1.20.1740.10">
    <property type="entry name" value="Amino acid/polyamine transporter I"/>
    <property type="match status" value="1"/>
</dbReference>
<dbReference type="PANTHER" id="PTHR42770:SF7">
    <property type="entry name" value="MEMBRANE PROTEIN"/>
    <property type="match status" value="1"/>
</dbReference>
<comment type="caution">
    <text evidence="7">The sequence shown here is derived from an EMBL/GenBank/DDBJ whole genome shotgun (WGS) entry which is preliminary data.</text>
</comment>
<accession>A0ABX9KJ31</accession>
<protein>
    <submittedName>
        <fullName evidence="7">Amino acid permease</fullName>
    </submittedName>
</protein>
<dbReference type="InterPro" id="IPR050367">
    <property type="entry name" value="APC_superfamily"/>
</dbReference>
<dbReference type="PANTHER" id="PTHR42770">
    <property type="entry name" value="AMINO ACID TRANSPORTER-RELATED"/>
    <property type="match status" value="1"/>
</dbReference>
<feature type="transmembrane region" description="Helical" evidence="6">
    <location>
        <begin position="226"/>
        <end position="252"/>
    </location>
</feature>
<evidence type="ECO:0000256" key="3">
    <source>
        <dbReference type="ARBA" id="ARBA00022692"/>
    </source>
</evidence>
<keyword evidence="8" id="KW-1185">Reference proteome</keyword>
<organism evidence="7 8">
    <name type="scientific">Psychrilyobacter piezotolerans</name>
    <dbReference type="NCBI Taxonomy" id="2293438"/>
    <lineage>
        <taxon>Bacteria</taxon>
        <taxon>Fusobacteriati</taxon>
        <taxon>Fusobacteriota</taxon>
        <taxon>Fusobacteriia</taxon>
        <taxon>Fusobacteriales</taxon>
        <taxon>Fusobacteriaceae</taxon>
        <taxon>Psychrilyobacter</taxon>
    </lineage>
</organism>
<evidence type="ECO:0000256" key="4">
    <source>
        <dbReference type="ARBA" id="ARBA00022989"/>
    </source>
</evidence>
<evidence type="ECO:0000256" key="5">
    <source>
        <dbReference type="ARBA" id="ARBA00023136"/>
    </source>
</evidence>
<feature type="transmembrane region" description="Helical" evidence="6">
    <location>
        <begin position="20"/>
        <end position="42"/>
    </location>
</feature>
<comment type="subcellular location">
    <subcellularLocation>
        <location evidence="1">Cell membrane</location>
        <topology evidence="1">Multi-pass membrane protein</topology>
    </subcellularLocation>
</comment>
<gene>
    <name evidence="7" type="ORF">DYH56_04490</name>
</gene>
<evidence type="ECO:0000256" key="6">
    <source>
        <dbReference type="SAM" id="Phobius"/>
    </source>
</evidence>
<dbReference type="Pfam" id="PF13520">
    <property type="entry name" value="AA_permease_2"/>
    <property type="match status" value="1"/>
</dbReference>
<feature type="transmembrane region" description="Helical" evidence="6">
    <location>
        <begin position="48"/>
        <end position="72"/>
    </location>
</feature>
<dbReference type="RefSeq" id="WP_114641662.1">
    <property type="nucleotide sequence ID" value="NZ_JAACIO010000005.1"/>
</dbReference>
<dbReference type="PIRSF" id="PIRSF006060">
    <property type="entry name" value="AA_transporter"/>
    <property type="match status" value="1"/>
</dbReference>
<dbReference type="EMBL" id="QUAJ01000005">
    <property type="protein sequence ID" value="REI42284.1"/>
    <property type="molecule type" value="Genomic_DNA"/>
</dbReference>
<keyword evidence="2" id="KW-1003">Cell membrane</keyword>
<keyword evidence="4 6" id="KW-1133">Transmembrane helix</keyword>
<feature type="transmembrane region" description="Helical" evidence="6">
    <location>
        <begin position="92"/>
        <end position="113"/>
    </location>
</feature>
<evidence type="ECO:0000256" key="1">
    <source>
        <dbReference type="ARBA" id="ARBA00004651"/>
    </source>
</evidence>
<feature type="transmembrane region" description="Helical" evidence="6">
    <location>
        <begin position="387"/>
        <end position="408"/>
    </location>
</feature>
<feature type="transmembrane region" description="Helical" evidence="6">
    <location>
        <begin position="325"/>
        <end position="347"/>
    </location>
</feature>
<proteinExistence type="predicted"/>
<feature type="transmembrane region" description="Helical" evidence="6">
    <location>
        <begin position="193"/>
        <end position="214"/>
    </location>
</feature>
<feature type="transmembrane region" description="Helical" evidence="6">
    <location>
        <begin position="353"/>
        <end position="371"/>
    </location>
</feature>
<keyword evidence="5 6" id="KW-0472">Membrane</keyword>
<feature type="transmembrane region" description="Helical" evidence="6">
    <location>
        <begin position="414"/>
        <end position="434"/>
    </location>
</feature>
<feature type="transmembrane region" description="Helical" evidence="6">
    <location>
        <begin position="153"/>
        <end position="173"/>
    </location>
</feature>
<name>A0ABX9KJ31_9FUSO</name>
<feature type="transmembrane region" description="Helical" evidence="6">
    <location>
        <begin position="272"/>
        <end position="293"/>
    </location>
</feature>